<reference evidence="7 8" key="2">
    <citation type="journal article" date="2017" name="Genome Biol.">
        <title>New reference genome sequences of hot pepper reveal the massive evolution of plant disease-resistance genes by retroduplication.</title>
        <authorList>
            <person name="Kim S."/>
            <person name="Park J."/>
            <person name="Yeom S.I."/>
            <person name="Kim Y.M."/>
            <person name="Seo E."/>
            <person name="Kim K.T."/>
            <person name="Kim M.S."/>
            <person name="Lee J.M."/>
            <person name="Cheong K."/>
            <person name="Shin H.S."/>
            <person name="Kim S.B."/>
            <person name="Han K."/>
            <person name="Lee J."/>
            <person name="Park M."/>
            <person name="Lee H.A."/>
            <person name="Lee H.Y."/>
            <person name="Lee Y."/>
            <person name="Oh S."/>
            <person name="Lee J.H."/>
            <person name="Choi E."/>
            <person name="Choi E."/>
            <person name="Lee S.E."/>
            <person name="Jeon J."/>
            <person name="Kim H."/>
            <person name="Choi G."/>
            <person name="Song H."/>
            <person name="Lee J."/>
            <person name="Lee S.C."/>
            <person name="Kwon J.K."/>
            <person name="Lee H.Y."/>
            <person name="Koo N."/>
            <person name="Hong Y."/>
            <person name="Kim R.W."/>
            <person name="Kang W.H."/>
            <person name="Huh J.H."/>
            <person name="Kang B.C."/>
            <person name="Yang T.J."/>
            <person name="Lee Y.H."/>
            <person name="Bennetzen J.L."/>
            <person name="Choi D."/>
        </authorList>
    </citation>
    <scope>NUCLEOTIDE SEQUENCE [LARGE SCALE GENOMIC DNA]</scope>
    <source>
        <strain evidence="8">cv. CM334</strain>
    </source>
</reference>
<evidence type="ECO:0000313" key="7">
    <source>
        <dbReference type="EMBL" id="PHT74921.1"/>
    </source>
</evidence>
<dbReference type="FunFam" id="1.10.220.10:FF:000014">
    <property type="entry name" value="annexin D4"/>
    <property type="match status" value="1"/>
</dbReference>
<name>A0A2G2YZ53_CAPAN</name>
<dbReference type="InterPro" id="IPR018502">
    <property type="entry name" value="Annexin_repeat"/>
</dbReference>
<comment type="caution">
    <text evidence="7">The sequence shown here is derived from an EMBL/GenBank/DDBJ whole genome shotgun (WGS) entry which is preliminary data.</text>
</comment>
<dbReference type="InterPro" id="IPR037104">
    <property type="entry name" value="Annexin_sf"/>
</dbReference>
<dbReference type="PROSITE" id="PS51897">
    <property type="entry name" value="ANNEXIN_2"/>
    <property type="match status" value="1"/>
</dbReference>
<dbReference type="STRING" id="4072.A0A2G2YZ53"/>
<proteinExistence type="predicted"/>
<keyword evidence="2" id="KW-0677">Repeat</keyword>
<dbReference type="OMA" id="PRFHEDT"/>
<dbReference type="GO" id="GO:0009408">
    <property type="term" value="P:response to heat"/>
    <property type="evidence" value="ECO:0000318"/>
    <property type="project" value="GO_Central"/>
</dbReference>
<dbReference type="PANTHER" id="PTHR10502">
    <property type="entry name" value="ANNEXIN"/>
    <property type="match status" value="1"/>
</dbReference>
<keyword evidence="8" id="KW-1185">Reference proteome</keyword>
<evidence type="ECO:0000256" key="2">
    <source>
        <dbReference type="ARBA" id="ARBA00022737"/>
    </source>
</evidence>
<feature type="region of interest" description="Disordered" evidence="6">
    <location>
        <begin position="42"/>
        <end position="66"/>
    </location>
</feature>
<dbReference type="PRINTS" id="PR00196">
    <property type="entry name" value="ANNEXIN"/>
</dbReference>
<dbReference type="GO" id="GO:0005544">
    <property type="term" value="F:calcium-dependent phospholipid binding"/>
    <property type="evidence" value="ECO:0000318"/>
    <property type="project" value="GO_Central"/>
</dbReference>
<dbReference type="FunFam" id="1.10.220.10:FF:000006">
    <property type="entry name" value="Annexin"/>
    <property type="match status" value="1"/>
</dbReference>
<dbReference type="AlphaFoldDB" id="A0A2G2YZ53"/>
<dbReference type="PANTHER" id="PTHR10502:SF196">
    <property type="entry name" value="ANNEXIN D4"/>
    <property type="match status" value="1"/>
</dbReference>
<evidence type="ECO:0000256" key="5">
    <source>
        <dbReference type="ARBA" id="ARBA00023302"/>
    </source>
</evidence>
<keyword evidence="5" id="KW-0111">Calcium/phospholipid-binding</keyword>
<dbReference type="SUPFAM" id="SSF47874">
    <property type="entry name" value="Annexin"/>
    <property type="match status" value="1"/>
</dbReference>
<sequence length="367" mass="42418">MMYNGKSRHIRRRHNTVRELLSSGIIIVDYVKSKDNVSDSLTKDLSREGVERTSKEMGLRPKTSQHGGLGVDEKLFISLLGKWDRNERESYRSHTTGIFVEDERQFQRWNDHHLLQLRQEFLRLKDAVVVYTMHPWERDARLFNEALLKGSQHHILIETACTRSSQQLLGARHAYHSLFEHSIEEDIAFRIKTPERKLLVALVSSHRYEGPRVDNNLAKAEAMVFVNAIKNADKMKQLVEDEEIVRILSTRSKLRLKAIYDHYKEITGNFLDEDLDGDLTLKQVVQCLCAPQAYFSNILISSLRLDVEESAKDSVTRIIVTKADDEDMKLIKEEFRSKYGNTLAAKIKEVANGSYRDFLLTIISKSD</sequence>
<keyword evidence="4" id="KW-0041">Annexin</keyword>
<evidence type="ECO:0000256" key="3">
    <source>
        <dbReference type="ARBA" id="ARBA00022837"/>
    </source>
</evidence>
<dbReference type="GO" id="GO:0005886">
    <property type="term" value="C:plasma membrane"/>
    <property type="evidence" value="ECO:0000318"/>
    <property type="project" value="GO_Central"/>
</dbReference>
<evidence type="ECO:0000256" key="6">
    <source>
        <dbReference type="SAM" id="MobiDB-lite"/>
    </source>
</evidence>
<dbReference type="GO" id="GO:0009409">
    <property type="term" value="P:response to cold"/>
    <property type="evidence" value="ECO:0000318"/>
    <property type="project" value="GO_Central"/>
</dbReference>
<dbReference type="Proteomes" id="UP000222542">
    <property type="component" value="Unassembled WGS sequence"/>
</dbReference>
<organism evidence="7 8">
    <name type="scientific">Capsicum annuum</name>
    <name type="common">Capsicum pepper</name>
    <dbReference type="NCBI Taxonomy" id="4072"/>
    <lineage>
        <taxon>Eukaryota</taxon>
        <taxon>Viridiplantae</taxon>
        <taxon>Streptophyta</taxon>
        <taxon>Embryophyta</taxon>
        <taxon>Tracheophyta</taxon>
        <taxon>Spermatophyta</taxon>
        <taxon>Magnoliopsida</taxon>
        <taxon>eudicotyledons</taxon>
        <taxon>Gunneridae</taxon>
        <taxon>Pentapetalae</taxon>
        <taxon>asterids</taxon>
        <taxon>lamiids</taxon>
        <taxon>Solanales</taxon>
        <taxon>Solanaceae</taxon>
        <taxon>Solanoideae</taxon>
        <taxon>Capsiceae</taxon>
        <taxon>Capsicum</taxon>
    </lineage>
</organism>
<dbReference type="GO" id="GO:0001786">
    <property type="term" value="F:phosphatidylserine binding"/>
    <property type="evidence" value="ECO:0000318"/>
    <property type="project" value="GO_Central"/>
</dbReference>
<dbReference type="Gene3D" id="1.10.220.10">
    <property type="entry name" value="Annexin"/>
    <property type="match status" value="3"/>
</dbReference>
<dbReference type="GO" id="GO:0005737">
    <property type="term" value="C:cytoplasm"/>
    <property type="evidence" value="ECO:0000318"/>
    <property type="project" value="GO_Central"/>
</dbReference>
<evidence type="ECO:0008006" key="9">
    <source>
        <dbReference type="Google" id="ProtNLM"/>
    </source>
</evidence>
<keyword evidence="3" id="KW-0106">Calcium</keyword>
<evidence type="ECO:0000256" key="1">
    <source>
        <dbReference type="ARBA" id="ARBA00022723"/>
    </source>
</evidence>
<dbReference type="InterPro" id="IPR001464">
    <property type="entry name" value="Annexin"/>
</dbReference>
<dbReference type="GO" id="GO:0009651">
    <property type="term" value="P:response to salt stress"/>
    <property type="evidence" value="ECO:0000318"/>
    <property type="project" value="GO_Central"/>
</dbReference>
<dbReference type="GO" id="GO:0009414">
    <property type="term" value="P:response to water deprivation"/>
    <property type="evidence" value="ECO:0000318"/>
    <property type="project" value="GO_Central"/>
</dbReference>
<dbReference type="EMBL" id="AYRZ02000008">
    <property type="protein sequence ID" value="PHT74921.1"/>
    <property type="molecule type" value="Genomic_DNA"/>
</dbReference>
<feature type="compositionally biased region" description="Basic and acidic residues" evidence="6">
    <location>
        <begin position="42"/>
        <end position="59"/>
    </location>
</feature>
<dbReference type="GO" id="GO:0005509">
    <property type="term" value="F:calcium ion binding"/>
    <property type="evidence" value="ECO:0007669"/>
    <property type="project" value="InterPro"/>
</dbReference>
<gene>
    <name evidence="7" type="ORF">T459_22198</name>
</gene>
<dbReference type="SMART" id="SM00335">
    <property type="entry name" value="ANX"/>
    <property type="match status" value="3"/>
</dbReference>
<accession>A0A2G2YZ53</accession>
<protein>
    <recommendedName>
        <fullName evidence="9">Annexin D4-like</fullName>
    </recommendedName>
</protein>
<keyword evidence="1" id="KW-0479">Metal-binding</keyword>
<dbReference type="Pfam" id="PF00191">
    <property type="entry name" value="Annexin"/>
    <property type="match status" value="3"/>
</dbReference>
<dbReference type="Gramene" id="PHT74921">
    <property type="protein sequence ID" value="PHT74921"/>
    <property type="gene ID" value="T459_22198"/>
</dbReference>
<reference evidence="7 8" key="1">
    <citation type="journal article" date="2014" name="Nat. Genet.">
        <title>Genome sequence of the hot pepper provides insights into the evolution of pungency in Capsicum species.</title>
        <authorList>
            <person name="Kim S."/>
            <person name="Park M."/>
            <person name="Yeom S.I."/>
            <person name="Kim Y.M."/>
            <person name="Lee J.M."/>
            <person name="Lee H.A."/>
            <person name="Seo E."/>
            <person name="Choi J."/>
            <person name="Cheong K."/>
            <person name="Kim K.T."/>
            <person name="Jung K."/>
            <person name="Lee G.W."/>
            <person name="Oh S.K."/>
            <person name="Bae C."/>
            <person name="Kim S.B."/>
            <person name="Lee H.Y."/>
            <person name="Kim S.Y."/>
            <person name="Kim M.S."/>
            <person name="Kang B.C."/>
            <person name="Jo Y.D."/>
            <person name="Yang H.B."/>
            <person name="Jeong H.J."/>
            <person name="Kang W.H."/>
            <person name="Kwon J.K."/>
            <person name="Shin C."/>
            <person name="Lim J.Y."/>
            <person name="Park J.H."/>
            <person name="Huh J.H."/>
            <person name="Kim J.S."/>
            <person name="Kim B.D."/>
            <person name="Cohen O."/>
            <person name="Paran I."/>
            <person name="Suh M.C."/>
            <person name="Lee S.B."/>
            <person name="Kim Y.K."/>
            <person name="Shin Y."/>
            <person name="Noh S.J."/>
            <person name="Park J."/>
            <person name="Seo Y.S."/>
            <person name="Kwon S.Y."/>
            <person name="Kim H.A."/>
            <person name="Park J.M."/>
            <person name="Kim H.J."/>
            <person name="Choi S.B."/>
            <person name="Bosland P.W."/>
            <person name="Reeves G."/>
            <person name="Jo S.H."/>
            <person name="Lee B.W."/>
            <person name="Cho H.T."/>
            <person name="Choi H.S."/>
            <person name="Lee M.S."/>
            <person name="Yu Y."/>
            <person name="Do Choi Y."/>
            <person name="Park B.S."/>
            <person name="van Deynze A."/>
            <person name="Ashrafi H."/>
            <person name="Hill T."/>
            <person name="Kim W.T."/>
            <person name="Pai H.S."/>
            <person name="Ahn H.K."/>
            <person name="Yeam I."/>
            <person name="Giovannoni J.J."/>
            <person name="Rose J.K."/>
            <person name="Sorensen I."/>
            <person name="Lee S.J."/>
            <person name="Kim R.W."/>
            <person name="Choi I.Y."/>
            <person name="Choi B.S."/>
            <person name="Lim J.S."/>
            <person name="Lee Y.H."/>
            <person name="Choi D."/>
        </authorList>
    </citation>
    <scope>NUCLEOTIDE SEQUENCE [LARGE SCALE GENOMIC DNA]</scope>
    <source>
        <strain evidence="8">cv. CM334</strain>
    </source>
</reference>
<evidence type="ECO:0000313" key="8">
    <source>
        <dbReference type="Proteomes" id="UP000222542"/>
    </source>
</evidence>
<evidence type="ECO:0000256" key="4">
    <source>
        <dbReference type="ARBA" id="ARBA00023216"/>
    </source>
</evidence>